<dbReference type="SUPFAM" id="SSF53335">
    <property type="entry name" value="S-adenosyl-L-methionine-dependent methyltransferases"/>
    <property type="match status" value="1"/>
</dbReference>
<dbReference type="CDD" id="cd02440">
    <property type="entry name" value="AdoMet_MTases"/>
    <property type="match status" value="1"/>
</dbReference>
<sequence>MNEARFEFGKNWSSFLQTLDEERVDQAIDSLRKLLQLDDTDQPLLGKRFLDIGSGSGLFSLAAIRLGARVVSIDIDADSYACTCDLKQRFQTAVSPSATADVTPDWSVHHASVLDNAFMDGLGAFDIVYSWGVLHHTGQMTRAIQAAASRVAIDGWLAIAIYHDQGGPSRRWHAIKRGYHRLPRFLRPVYVTAVAGLYECKFAVARLAAGRNPLPMADWRAKKQDRGMSAWHDWVDWIGGLPFEVAKPEAIILPLRNQGFVLQNLKTVGSGWGCNEYVFRRLDEKTAG</sequence>
<dbReference type="Gene3D" id="3.40.50.150">
    <property type="entry name" value="Vaccinia Virus protein VP39"/>
    <property type="match status" value="1"/>
</dbReference>
<keyword evidence="2 4" id="KW-0808">Transferase</keyword>
<dbReference type="EMBL" id="SJPM01000006">
    <property type="protein sequence ID" value="TWT95511.1"/>
    <property type="molecule type" value="Genomic_DNA"/>
</dbReference>
<dbReference type="GO" id="GO:0008168">
    <property type="term" value="F:methyltransferase activity"/>
    <property type="evidence" value="ECO:0007669"/>
    <property type="project" value="UniProtKB-KW"/>
</dbReference>
<reference evidence="4 5" key="1">
    <citation type="submission" date="2019-02" db="EMBL/GenBank/DDBJ databases">
        <title>Deep-cultivation of Planctomycetes and their phenomic and genomic characterization uncovers novel biology.</title>
        <authorList>
            <person name="Wiegand S."/>
            <person name="Jogler M."/>
            <person name="Boedeker C."/>
            <person name="Pinto D."/>
            <person name="Vollmers J."/>
            <person name="Rivas-Marin E."/>
            <person name="Kohn T."/>
            <person name="Peeters S.H."/>
            <person name="Heuer A."/>
            <person name="Rast P."/>
            <person name="Oberbeckmann S."/>
            <person name="Bunk B."/>
            <person name="Jeske O."/>
            <person name="Meyerdierks A."/>
            <person name="Storesund J.E."/>
            <person name="Kallscheuer N."/>
            <person name="Luecker S."/>
            <person name="Lage O.M."/>
            <person name="Pohl T."/>
            <person name="Merkel B.J."/>
            <person name="Hornburger P."/>
            <person name="Mueller R.-W."/>
            <person name="Bruemmer F."/>
            <person name="Labrenz M."/>
            <person name="Spormann A.M."/>
            <person name="Op Den Camp H."/>
            <person name="Overmann J."/>
            <person name="Amann R."/>
            <person name="Jetten M.S.M."/>
            <person name="Mascher T."/>
            <person name="Medema M.H."/>
            <person name="Devos D.P."/>
            <person name="Kaster A.-K."/>
            <person name="Ovreas L."/>
            <person name="Rohde M."/>
            <person name="Galperin M.Y."/>
            <person name="Jogler C."/>
        </authorList>
    </citation>
    <scope>NUCLEOTIDE SEQUENCE [LARGE SCALE GENOMIC DNA]</scope>
    <source>
        <strain evidence="4 5">Pla100</strain>
    </source>
</reference>
<keyword evidence="3" id="KW-0949">S-adenosyl-L-methionine</keyword>
<evidence type="ECO:0000256" key="2">
    <source>
        <dbReference type="ARBA" id="ARBA00022679"/>
    </source>
</evidence>
<name>A0A5C6A8Z2_9BACT</name>
<keyword evidence="4" id="KW-0830">Ubiquinone</keyword>
<dbReference type="GO" id="GO:0032259">
    <property type="term" value="P:methylation"/>
    <property type="evidence" value="ECO:0007669"/>
    <property type="project" value="UniProtKB-KW"/>
</dbReference>
<gene>
    <name evidence="4" type="ORF">Pla100_31520</name>
</gene>
<dbReference type="Pfam" id="PF13489">
    <property type="entry name" value="Methyltransf_23"/>
    <property type="match status" value="1"/>
</dbReference>
<dbReference type="Proteomes" id="UP000316213">
    <property type="component" value="Unassembled WGS sequence"/>
</dbReference>
<accession>A0A5C6A8Z2</accession>
<evidence type="ECO:0000313" key="5">
    <source>
        <dbReference type="Proteomes" id="UP000316213"/>
    </source>
</evidence>
<organism evidence="4 5">
    <name type="scientific">Neorhodopirellula pilleata</name>
    <dbReference type="NCBI Taxonomy" id="2714738"/>
    <lineage>
        <taxon>Bacteria</taxon>
        <taxon>Pseudomonadati</taxon>
        <taxon>Planctomycetota</taxon>
        <taxon>Planctomycetia</taxon>
        <taxon>Pirellulales</taxon>
        <taxon>Pirellulaceae</taxon>
        <taxon>Neorhodopirellula</taxon>
    </lineage>
</organism>
<comment type="caution">
    <text evidence="4">The sequence shown here is derived from an EMBL/GenBank/DDBJ whole genome shotgun (WGS) entry which is preliminary data.</text>
</comment>
<evidence type="ECO:0000256" key="1">
    <source>
        <dbReference type="ARBA" id="ARBA00022603"/>
    </source>
</evidence>
<proteinExistence type="predicted"/>
<keyword evidence="5" id="KW-1185">Reference proteome</keyword>
<evidence type="ECO:0000256" key="3">
    <source>
        <dbReference type="ARBA" id="ARBA00022691"/>
    </source>
</evidence>
<evidence type="ECO:0000313" key="4">
    <source>
        <dbReference type="EMBL" id="TWT95511.1"/>
    </source>
</evidence>
<protein>
    <submittedName>
        <fullName evidence="4">Bifunctional 3-demethylubiquinone-9 3-methyltransferase/ 2-octaprenyl-6-hydroxy phenol methylase</fullName>
    </submittedName>
</protein>
<dbReference type="AlphaFoldDB" id="A0A5C6A8Z2"/>
<dbReference type="PANTHER" id="PTHR43464:SF19">
    <property type="entry name" value="UBIQUINONE BIOSYNTHESIS O-METHYLTRANSFERASE, MITOCHONDRIAL"/>
    <property type="match status" value="1"/>
</dbReference>
<dbReference type="PANTHER" id="PTHR43464">
    <property type="entry name" value="METHYLTRANSFERASE"/>
    <property type="match status" value="1"/>
</dbReference>
<keyword evidence="1 4" id="KW-0489">Methyltransferase</keyword>
<dbReference type="InterPro" id="IPR029063">
    <property type="entry name" value="SAM-dependent_MTases_sf"/>
</dbReference>
<dbReference type="RefSeq" id="WP_231603087.1">
    <property type="nucleotide sequence ID" value="NZ_SJPM01000006.1"/>
</dbReference>